<dbReference type="Gene3D" id="3.40.50.300">
    <property type="entry name" value="P-loop containing nucleotide triphosphate hydrolases"/>
    <property type="match status" value="1"/>
</dbReference>
<dbReference type="PROSITE" id="PS51417">
    <property type="entry name" value="ARF"/>
    <property type="match status" value="1"/>
</dbReference>
<evidence type="ECO:0000313" key="14">
    <source>
        <dbReference type="Proteomes" id="UP000440578"/>
    </source>
</evidence>
<keyword evidence="7 12" id="KW-1133">Transmembrane helix</keyword>
<evidence type="ECO:0000256" key="9">
    <source>
        <dbReference type="ARBA" id="ARBA00023136"/>
    </source>
</evidence>
<dbReference type="SUPFAM" id="SSF52540">
    <property type="entry name" value="P-loop containing nucleoside triphosphate hydrolases"/>
    <property type="match status" value="1"/>
</dbReference>
<dbReference type="EMBL" id="VIIS01001505">
    <property type="protein sequence ID" value="KAF0297201.1"/>
    <property type="molecule type" value="Genomic_DNA"/>
</dbReference>
<dbReference type="PANTHER" id="PTHR11711">
    <property type="entry name" value="ADP RIBOSYLATION FACTOR-RELATED"/>
    <property type="match status" value="1"/>
</dbReference>
<keyword evidence="6" id="KW-0256">Endoplasmic reticulum</keyword>
<dbReference type="OrthoDB" id="41266at2759"/>
<comment type="similarity">
    <text evidence="2">Belongs to the SRP receptor beta subunit family.</text>
</comment>
<keyword evidence="8" id="KW-0342">GTP-binding</keyword>
<evidence type="ECO:0000256" key="12">
    <source>
        <dbReference type="SAM" id="Phobius"/>
    </source>
</evidence>
<feature type="transmembrane region" description="Helical" evidence="12">
    <location>
        <begin position="26"/>
        <end position="46"/>
    </location>
</feature>
<comment type="caution">
    <text evidence="13">The sequence shown here is derived from an EMBL/GenBank/DDBJ whole genome shotgun (WGS) entry which is preliminary data.</text>
</comment>
<dbReference type="Proteomes" id="UP000440578">
    <property type="component" value="Unassembled WGS sequence"/>
</dbReference>
<evidence type="ECO:0000256" key="10">
    <source>
        <dbReference type="ARBA" id="ARBA00023170"/>
    </source>
</evidence>
<keyword evidence="5" id="KW-0547">Nucleotide-binding</keyword>
<dbReference type="InterPro" id="IPR027417">
    <property type="entry name" value="P-loop_NTPase"/>
</dbReference>
<name>A0A6A4W5M9_AMPAM</name>
<evidence type="ECO:0000313" key="13">
    <source>
        <dbReference type="EMBL" id="KAF0297201.1"/>
    </source>
</evidence>
<reference evidence="13 14" key="1">
    <citation type="submission" date="2019-07" db="EMBL/GenBank/DDBJ databases">
        <title>Draft genome assembly of a fouling barnacle, Amphibalanus amphitrite (Darwin, 1854): The first reference genome for Thecostraca.</title>
        <authorList>
            <person name="Kim W."/>
        </authorList>
    </citation>
    <scope>NUCLEOTIDE SEQUENCE [LARGE SCALE GENOMIC DNA]</scope>
    <source>
        <strain evidence="13">SNU_AA5</strain>
        <tissue evidence="13">Soma without cirri and trophi</tissue>
    </source>
</reference>
<evidence type="ECO:0000256" key="8">
    <source>
        <dbReference type="ARBA" id="ARBA00023134"/>
    </source>
</evidence>
<keyword evidence="14" id="KW-1185">Reference proteome</keyword>
<dbReference type="InterPro" id="IPR019009">
    <property type="entry name" value="SRP_receptor_beta_su"/>
</dbReference>
<organism evidence="13 14">
    <name type="scientific">Amphibalanus amphitrite</name>
    <name type="common">Striped barnacle</name>
    <name type="synonym">Balanus amphitrite</name>
    <dbReference type="NCBI Taxonomy" id="1232801"/>
    <lineage>
        <taxon>Eukaryota</taxon>
        <taxon>Metazoa</taxon>
        <taxon>Ecdysozoa</taxon>
        <taxon>Arthropoda</taxon>
        <taxon>Crustacea</taxon>
        <taxon>Multicrustacea</taxon>
        <taxon>Cirripedia</taxon>
        <taxon>Thoracica</taxon>
        <taxon>Thoracicalcarea</taxon>
        <taxon>Balanomorpha</taxon>
        <taxon>Balanoidea</taxon>
        <taxon>Balanidae</taxon>
        <taxon>Amphibalaninae</taxon>
        <taxon>Amphibalanus</taxon>
    </lineage>
</organism>
<keyword evidence="9 12" id="KW-0472">Membrane</keyword>
<dbReference type="CDD" id="cd04105">
    <property type="entry name" value="SR_beta"/>
    <property type="match status" value="1"/>
</dbReference>
<protein>
    <recommendedName>
        <fullName evidence="3">Signal recognition particle receptor subunit beta</fullName>
    </recommendedName>
</protein>
<dbReference type="Pfam" id="PF09439">
    <property type="entry name" value="SRPRB"/>
    <property type="match status" value="1"/>
</dbReference>
<feature type="region of interest" description="Disordered" evidence="11">
    <location>
        <begin position="1"/>
        <end position="20"/>
    </location>
</feature>
<evidence type="ECO:0000256" key="4">
    <source>
        <dbReference type="ARBA" id="ARBA00022692"/>
    </source>
</evidence>
<gene>
    <name evidence="13" type="primary">Srprb</name>
    <name evidence="13" type="ORF">FJT64_005365</name>
</gene>
<evidence type="ECO:0000256" key="7">
    <source>
        <dbReference type="ARBA" id="ARBA00022989"/>
    </source>
</evidence>
<dbReference type="InterPro" id="IPR024156">
    <property type="entry name" value="Small_GTPase_ARF"/>
</dbReference>
<dbReference type="GO" id="GO:0005525">
    <property type="term" value="F:GTP binding"/>
    <property type="evidence" value="ECO:0007669"/>
    <property type="project" value="UniProtKB-KW"/>
</dbReference>
<proteinExistence type="inferred from homology"/>
<sequence>MAEMGKTGAPPPTPALPTTGSSSPSMGVIIAIIAVVVSTILLFLLLKKRVQQRSVLFLGLCDSGKTLLLSHIGYNTYKNTQTSIKPNEATYSPDGKRRLELVDIPGHERLRQTALDRYKAGTRGLLFVVDSTTVQKQLKDVAEYLYTVLTDPAVAALRPPLLVLCNKQDQMQAKGASLIRTQLEREINTLRWTKSSSLQGTDDSSTAATLGREGEDFEFSHLRQPVEFVEGSCGANEDDEPSLEAVTEWLNMLA</sequence>
<evidence type="ECO:0000256" key="3">
    <source>
        <dbReference type="ARBA" id="ARBA00020256"/>
    </source>
</evidence>
<comment type="subcellular location">
    <subcellularLocation>
        <location evidence="1">Endoplasmic reticulum membrane</location>
        <topology evidence="1">Single-pass membrane protein</topology>
    </subcellularLocation>
</comment>
<evidence type="ECO:0000256" key="6">
    <source>
        <dbReference type="ARBA" id="ARBA00022824"/>
    </source>
</evidence>
<evidence type="ECO:0000256" key="5">
    <source>
        <dbReference type="ARBA" id="ARBA00022741"/>
    </source>
</evidence>
<evidence type="ECO:0000256" key="11">
    <source>
        <dbReference type="SAM" id="MobiDB-lite"/>
    </source>
</evidence>
<keyword evidence="4 12" id="KW-0812">Transmembrane</keyword>
<dbReference type="GO" id="GO:0005789">
    <property type="term" value="C:endoplasmic reticulum membrane"/>
    <property type="evidence" value="ECO:0007669"/>
    <property type="project" value="UniProtKB-SubCell"/>
</dbReference>
<keyword evidence="10 13" id="KW-0675">Receptor</keyword>
<dbReference type="AlphaFoldDB" id="A0A6A4W5M9"/>
<evidence type="ECO:0000256" key="1">
    <source>
        <dbReference type="ARBA" id="ARBA00004389"/>
    </source>
</evidence>
<dbReference type="NCBIfam" id="TIGR01167">
    <property type="entry name" value="LPXTG_anchor"/>
    <property type="match status" value="1"/>
</dbReference>
<accession>A0A6A4W5M9</accession>
<evidence type="ECO:0000256" key="2">
    <source>
        <dbReference type="ARBA" id="ARBA00005619"/>
    </source>
</evidence>